<dbReference type="AlphaFoldDB" id="A0A0C2MMH9"/>
<dbReference type="GO" id="GO:0006437">
    <property type="term" value="P:tyrosyl-tRNA aminoacylation"/>
    <property type="evidence" value="ECO:0007669"/>
    <property type="project" value="TreeGrafter"/>
</dbReference>
<comment type="catalytic activity">
    <reaction evidence="8">
        <text>tRNA(Tyr) + L-tyrosine + ATP = L-tyrosyl-tRNA(Tyr) + AMP + diphosphate + H(+)</text>
        <dbReference type="Rhea" id="RHEA:10220"/>
        <dbReference type="Rhea" id="RHEA-COMP:9706"/>
        <dbReference type="Rhea" id="RHEA-COMP:9707"/>
        <dbReference type="ChEBI" id="CHEBI:15378"/>
        <dbReference type="ChEBI" id="CHEBI:30616"/>
        <dbReference type="ChEBI" id="CHEBI:33019"/>
        <dbReference type="ChEBI" id="CHEBI:58315"/>
        <dbReference type="ChEBI" id="CHEBI:78442"/>
        <dbReference type="ChEBI" id="CHEBI:78536"/>
        <dbReference type="ChEBI" id="CHEBI:456215"/>
        <dbReference type="EC" id="6.1.1.1"/>
    </reaction>
</comment>
<evidence type="ECO:0000256" key="3">
    <source>
        <dbReference type="ARBA" id="ARBA00022741"/>
    </source>
</evidence>
<evidence type="ECO:0000256" key="9">
    <source>
        <dbReference type="RuleBase" id="RU363036"/>
    </source>
</evidence>
<comment type="caution">
    <text evidence="10">The sequence shown here is derived from an EMBL/GenBank/DDBJ whole genome shotgun (WGS) entry which is preliminary data.</text>
</comment>
<evidence type="ECO:0000256" key="6">
    <source>
        <dbReference type="ARBA" id="ARBA00023146"/>
    </source>
</evidence>
<evidence type="ECO:0000256" key="4">
    <source>
        <dbReference type="ARBA" id="ARBA00022840"/>
    </source>
</evidence>
<evidence type="ECO:0000256" key="1">
    <source>
        <dbReference type="ARBA" id="ARBA00013160"/>
    </source>
</evidence>
<accession>A0A0C2MMH9</accession>
<evidence type="ECO:0000313" key="11">
    <source>
        <dbReference type="Proteomes" id="UP000031668"/>
    </source>
</evidence>
<dbReference type="InterPro" id="IPR002305">
    <property type="entry name" value="aa-tRNA-synth_Ic"/>
</dbReference>
<dbReference type="EC" id="6.1.1.1" evidence="1"/>
<comment type="similarity">
    <text evidence="9">Belongs to the class-I aminoacyl-tRNA synthetase family.</text>
</comment>
<keyword evidence="5 9" id="KW-0648">Protein biosynthesis</keyword>
<dbReference type="Gene3D" id="3.40.50.620">
    <property type="entry name" value="HUPs"/>
    <property type="match status" value="1"/>
</dbReference>
<dbReference type="InterPro" id="IPR014729">
    <property type="entry name" value="Rossmann-like_a/b/a_fold"/>
</dbReference>
<proteinExistence type="inferred from homology"/>
<dbReference type="SUPFAM" id="SSF52374">
    <property type="entry name" value="Nucleotidylyl transferase"/>
    <property type="match status" value="1"/>
</dbReference>
<keyword evidence="11" id="KW-1185">Reference proteome</keyword>
<evidence type="ECO:0000256" key="2">
    <source>
        <dbReference type="ARBA" id="ARBA00022598"/>
    </source>
</evidence>
<protein>
    <recommendedName>
        <fullName evidence="1">tyrosine--tRNA ligase</fullName>
        <ecNumber evidence="1">6.1.1.1</ecNumber>
    </recommendedName>
    <alternativeName>
        <fullName evidence="7">Tyrosyl-tRNA synthetase</fullName>
    </alternativeName>
</protein>
<dbReference type="Pfam" id="PF00579">
    <property type="entry name" value="tRNA-synt_1b"/>
    <property type="match status" value="1"/>
</dbReference>
<dbReference type="PANTHER" id="PTHR46264">
    <property type="entry name" value="TYROSINE-TRNA LIGASE"/>
    <property type="match status" value="1"/>
</dbReference>
<evidence type="ECO:0000313" key="10">
    <source>
        <dbReference type="EMBL" id="KII62846.1"/>
    </source>
</evidence>
<dbReference type="OrthoDB" id="197206at2759"/>
<name>A0A0C2MMH9_THEKT</name>
<keyword evidence="6 9" id="KW-0030">Aminoacyl-tRNA synthetase</keyword>
<dbReference type="Proteomes" id="UP000031668">
    <property type="component" value="Unassembled WGS sequence"/>
</dbReference>
<keyword evidence="3 9" id="KW-0547">Nucleotide-binding</keyword>
<dbReference type="GO" id="GO:0005524">
    <property type="term" value="F:ATP binding"/>
    <property type="evidence" value="ECO:0007669"/>
    <property type="project" value="UniProtKB-KW"/>
</dbReference>
<keyword evidence="2 9" id="KW-0436">Ligase</keyword>
<keyword evidence="4 9" id="KW-0067">ATP-binding</keyword>
<dbReference type="GO" id="GO:0004831">
    <property type="term" value="F:tyrosine-tRNA ligase activity"/>
    <property type="evidence" value="ECO:0007669"/>
    <property type="project" value="UniProtKB-EC"/>
</dbReference>
<dbReference type="GO" id="GO:0005737">
    <property type="term" value="C:cytoplasm"/>
    <property type="evidence" value="ECO:0007669"/>
    <property type="project" value="TreeGrafter"/>
</dbReference>
<organism evidence="10 11">
    <name type="scientific">Thelohanellus kitauei</name>
    <name type="common">Myxosporean</name>
    <dbReference type="NCBI Taxonomy" id="669202"/>
    <lineage>
        <taxon>Eukaryota</taxon>
        <taxon>Metazoa</taxon>
        <taxon>Cnidaria</taxon>
        <taxon>Myxozoa</taxon>
        <taxon>Myxosporea</taxon>
        <taxon>Bivalvulida</taxon>
        <taxon>Platysporina</taxon>
        <taxon>Myxobolidae</taxon>
        <taxon>Thelohanellus</taxon>
    </lineage>
</organism>
<dbReference type="InterPro" id="IPR050489">
    <property type="entry name" value="Tyr-tRNA_synthase"/>
</dbReference>
<gene>
    <name evidence="10" type="ORF">RF11_01555</name>
</gene>
<evidence type="ECO:0000256" key="5">
    <source>
        <dbReference type="ARBA" id="ARBA00022917"/>
    </source>
</evidence>
<evidence type="ECO:0000256" key="8">
    <source>
        <dbReference type="ARBA" id="ARBA00048248"/>
    </source>
</evidence>
<dbReference type="EMBL" id="JWZT01004865">
    <property type="protein sequence ID" value="KII62846.1"/>
    <property type="molecule type" value="Genomic_DNA"/>
</dbReference>
<sequence>MNRRECLNECEEIRKSEVDRKFDLITRNLKEVVGGDRIKPILENRDLAIYWGTATTGKPHIAYFVPLLKISDFLRANCHVTILFADLHAYLDNVKAPWTLLEYRTDYYRQLITVMLQSINVPLDKLKFVRGTDFQLTKNYILDVYKMATVTTLVRIRRINISVLIYLAIRSMRTLSRKWHEKSKLMKLGKLVNHGDNENSRQSASIKSHKTARDVYLFCFPNIFA</sequence>
<dbReference type="PANTHER" id="PTHR46264:SF4">
    <property type="entry name" value="TYROSINE--TRNA LIGASE, CYTOPLASMIC"/>
    <property type="match status" value="1"/>
</dbReference>
<reference evidence="10 11" key="1">
    <citation type="journal article" date="2014" name="Genome Biol. Evol.">
        <title>The genome of the myxosporean Thelohanellus kitauei shows adaptations to nutrient acquisition within its fish host.</title>
        <authorList>
            <person name="Yang Y."/>
            <person name="Xiong J."/>
            <person name="Zhou Z."/>
            <person name="Huo F."/>
            <person name="Miao W."/>
            <person name="Ran C."/>
            <person name="Liu Y."/>
            <person name="Zhang J."/>
            <person name="Feng J."/>
            <person name="Wang M."/>
            <person name="Wang M."/>
            <person name="Wang L."/>
            <person name="Yao B."/>
        </authorList>
    </citation>
    <scope>NUCLEOTIDE SEQUENCE [LARGE SCALE GENOMIC DNA]</scope>
    <source>
        <strain evidence="10">Wuqing</strain>
    </source>
</reference>
<evidence type="ECO:0000256" key="7">
    <source>
        <dbReference type="ARBA" id="ARBA00033323"/>
    </source>
</evidence>